<organism evidence="1 2">
    <name type="scientific">Suillus luteus UH-Slu-Lm8-n1</name>
    <dbReference type="NCBI Taxonomy" id="930992"/>
    <lineage>
        <taxon>Eukaryota</taxon>
        <taxon>Fungi</taxon>
        <taxon>Dikarya</taxon>
        <taxon>Basidiomycota</taxon>
        <taxon>Agaricomycotina</taxon>
        <taxon>Agaricomycetes</taxon>
        <taxon>Agaricomycetidae</taxon>
        <taxon>Boletales</taxon>
        <taxon>Suillineae</taxon>
        <taxon>Suillaceae</taxon>
        <taxon>Suillus</taxon>
    </lineage>
</organism>
<keyword evidence="2" id="KW-1185">Reference proteome</keyword>
<evidence type="ECO:0000313" key="1">
    <source>
        <dbReference type="EMBL" id="KIK36534.1"/>
    </source>
</evidence>
<evidence type="ECO:0000313" key="2">
    <source>
        <dbReference type="Proteomes" id="UP000054485"/>
    </source>
</evidence>
<protein>
    <submittedName>
        <fullName evidence="1">Uncharacterized protein</fullName>
    </submittedName>
</protein>
<reference evidence="1 2" key="1">
    <citation type="submission" date="2014-04" db="EMBL/GenBank/DDBJ databases">
        <authorList>
            <consortium name="DOE Joint Genome Institute"/>
            <person name="Kuo A."/>
            <person name="Ruytinx J."/>
            <person name="Rineau F."/>
            <person name="Colpaert J."/>
            <person name="Kohler A."/>
            <person name="Nagy L.G."/>
            <person name="Floudas D."/>
            <person name="Copeland A."/>
            <person name="Barry K.W."/>
            <person name="Cichocki N."/>
            <person name="Veneault-Fourrey C."/>
            <person name="LaButti K."/>
            <person name="Lindquist E.A."/>
            <person name="Lipzen A."/>
            <person name="Lundell T."/>
            <person name="Morin E."/>
            <person name="Murat C."/>
            <person name="Sun H."/>
            <person name="Tunlid A."/>
            <person name="Henrissat B."/>
            <person name="Grigoriev I.V."/>
            <person name="Hibbett D.S."/>
            <person name="Martin F."/>
            <person name="Nordberg H.P."/>
            <person name="Cantor M.N."/>
            <person name="Hua S.X."/>
        </authorList>
    </citation>
    <scope>NUCLEOTIDE SEQUENCE [LARGE SCALE GENOMIC DNA]</scope>
    <source>
        <strain evidence="1 2">UH-Slu-Lm8-n1</strain>
    </source>
</reference>
<name>A0A0D0AEK5_9AGAM</name>
<proteinExistence type="predicted"/>
<sequence length="58" mass="6856">MHKPRCNDGISSWLRFLLWRHCPAVQTRCTWGSKAMTMDSILFQGRQGHPTYAHLRDR</sequence>
<accession>A0A0D0AEK5</accession>
<dbReference type="AlphaFoldDB" id="A0A0D0AEK5"/>
<reference evidence="2" key="2">
    <citation type="submission" date="2015-01" db="EMBL/GenBank/DDBJ databases">
        <title>Evolutionary Origins and Diversification of the Mycorrhizal Mutualists.</title>
        <authorList>
            <consortium name="DOE Joint Genome Institute"/>
            <consortium name="Mycorrhizal Genomics Consortium"/>
            <person name="Kohler A."/>
            <person name="Kuo A."/>
            <person name="Nagy L.G."/>
            <person name="Floudas D."/>
            <person name="Copeland A."/>
            <person name="Barry K.W."/>
            <person name="Cichocki N."/>
            <person name="Veneault-Fourrey C."/>
            <person name="LaButti K."/>
            <person name="Lindquist E.A."/>
            <person name="Lipzen A."/>
            <person name="Lundell T."/>
            <person name="Morin E."/>
            <person name="Murat C."/>
            <person name="Riley R."/>
            <person name="Ohm R."/>
            <person name="Sun H."/>
            <person name="Tunlid A."/>
            <person name="Henrissat B."/>
            <person name="Grigoriev I.V."/>
            <person name="Hibbett D.S."/>
            <person name="Martin F."/>
        </authorList>
    </citation>
    <scope>NUCLEOTIDE SEQUENCE [LARGE SCALE GENOMIC DNA]</scope>
    <source>
        <strain evidence="2">UH-Slu-Lm8-n1</strain>
    </source>
</reference>
<dbReference type="InParanoid" id="A0A0D0AEK5"/>
<gene>
    <name evidence="1" type="ORF">CY34DRAFT_811225</name>
</gene>
<dbReference type="EMBL" id="KN835521">
    <property type="protein sequence ID" value="KIK36534.1"/>
    <property type="molecule type" value="Genomic_DNA"/>
</dbReference>
<dbReference type="HOGENOM" id="CLU_2980661_0_0_1"/>
<dbReference type="Proteomes" id="UP000054485">
    <property type="component" value="Unassembled WGS sequence"/>
</dbReference>